<evidence type="ECO:0000313" key="1">
    <source>
        <dbReference type="EMBL" id="KAH7941572.1"/>
    </source>
</evidence>
<keyword evidence="2" id="KW-1185">Reference proteome</keyword>
<organism evidence="1 2">
    <name type="scientific">Dermacentor silvarum</name>
    <name type="common">Tick</name>
    <dbReference type="NCBI Taxonomy" id="543639"/>
    <lineage>
        <taxon>Eukaryota</taxon>
        <taxon>Metazoa</taxon>
        <taxon>Ecdysozoa</taxon>
        <taxon>Arthropoda</taxon>
        <taxon>Chelicerata</taxon>
        <taxon>Arachnida</taxon>
        <taxon>Acari</taxon>
        <taxon>Parasitiformes</taxon>
        <taxon>Ixodida</taxon>
        <taxon>Ixodoidea</taxon>
        <taxon>Ixodidae</taxon>
        <taxon>Rhipicephalinae</taxon>
        <taxon>Dermacentor</taxon>
    </lineage>
</organism>
<gene>
    <name evidence="1" type="ORF">HPB49_014997</name>
</gene>
<comment type="caution">
    <text evidence="1">The sequence shown here is derived from an EMBL/GenBank/DDBJ whole genome shotgun (WGS) entry which is preliminary data.</text>
</comment>
<protein>
    <submittedName>
        <fullName evidence="1">Uncharacterized protein</fullName>
    </submittedName>
</protein>
<reference evidence="1" key="1">
    <citation type="submission" date="2020-05" db="EMBL/GenBank/DDBJ databases">
        <title>Large-scale comparative analyses of tick genomes elucidate their genetic diversity and vector capacities.</title>
        <authorList>
            <person name="Jia N."/>
            <person name="Wang J."/>
            <person name="Shi W."/>
            <person name="Du L."/>
            <person name="Sun Y."/>
            <person name="Zhan W."/>
            <person name="Jiang J."/>
            <person name="Wang Q."/>
            <person name="Zhang B."/>
            <person name="Ji P."/>
            <person name="Sakyi L.B."/>
            <person name="Cui X."/>
            <person name="Yuan T."/>
            <person name="Jiang B."/>
            <person name="Yang W."/>
            <person name="Lam T.T.-Y."/>
            <person name="Chang Q."/>
            <person name="Ding S."/>
            <person name="Wang X."/>
            <person name="Zhu J."/>
            <person name="Ruan X."/>
            <person name="Zhao L."/>
            <person name="Wei J."/>
            <person name="Que T."/>
            <person name="Du C."/>
            <person name="Cheng J."/>
            <person name="Dai P."/>
            <person name="Han X."/>
            <person name="Huang E."/>
            <person name="Gao Y."/>
            <person name="Liu J."/>
            <person name="Shao H."/>
            <person name="Ye R."/>
            <person name="Li L."/>
            <person name="Wei W."/>
            <person name="Wang X."/>
            <person name="Wang C."/>
            <person name="Yang T."/>
            <person name="Huo Q."/>
            <person name="Li W."/>
            <person name="Guo W."/>
            <person name="Chen H."/>
            <person name="Zhou L."/>
            <person name="Ni X."/>
            <person name="Tian J."/>
            <person name="Zhou Y."/>
            <person name="Sheng Y."/>
            <person name="Liu T."/>
            <person name="Pan Y."/>
            <person name="Xia L."/>
            <person name="Li J."/>
            <person name="Zhao F."/>
            <person name="Cao W."/>
        </authorList>
    </citation>
    <scope>NUCLEOTIDE SEQUENCE</scope>
    <source>
        <strain evidence="1">Dsil-2018</strain>
    </source>
</reference>
<dbReference type="Proteomes" id="UP000821865">
    <property type="component" value="Chromosome 7"/>
</dbReference>
<name>A0ACB8CFW0_DERSI</name>
<proteinExistence type="predicted"/>
<accession>A0ACB8CFW0</accession>
<evidence type="ECO:0000313" key="2">
    <source>
        <dbReference type="Proteomes" id="UP000821865"/>
    </source>
</evidence>
<dbReference type="EMBL" id="CM023476">
    <property type="protein sequence ID" value="KAH7941572.1"/>
    <property type="molecule type" value="Genomic_DNA"/>
</dbReference>
<sequence length="273" mass="30214">MLVITWELRNWYEAEGALSLQEAFRLKNRPRDLQIPIQVPFSFGEANHLVQQGQGYWMIAQYIKAEGGRVKAQITNRDEVTIGEARPLVGKVKRKAPSPKEVSETEGDEEEEMADPDETPTDAGAIGPAVTTMRIRGKLTTRLASFEKRIMELFSRIEERITHLERPKIQPRGRTLASAEQPQEIRNLGNAEILATAEGEPMAGAEDPSETLDAAEATAEEESKITAERKRGKKRRGHTEDPGAKGVCFQAAIPSLQIPGHTGYLTFATLLAS</sequence>